<evidence type="ECO:0000313" key="2">
    <source>
        <dbReference type="EMBL" id="CAI8012385.1"/>
    </source>
</evidence>
<reference evidence="2" key="1">
    <citation type="submission" date="2023-03" db="EMBL/GenBank/DDBJ databases">
        <authorList>
            <person name="Steffen K."/>
            <person name="Cardenas P."/>
        </authorList>
    </citation>
    <scope>NUCLEOTIDE SEQUENCE</scope>
</reference>
<sequence>MTLDIDEQLANFRDARALVVESLDDIDTKIAALLNAKKLLSANVKVAVTQFNGQENPSKFIPTQAHIINVKQPDVDISSIRGCASIPEAMFAWADAHGGELLGKELASAIRIAGISKAKNDNSAAATIQNFAVKAYAKHWEKTGSNHFRRLYPADEAPSPQSTVPDRLGVERPSEHSLAAD</sequence>
<dbReference type="AlphaFoldDB" id="A0AA35WF99"/>
<name>A0AA35WF99_GEOBA</name>
<comment type="caution">
    <text evidence="2">The sequence shown here is derived from an EMBL/GenBank/DDBJ whole genome shotgun (WGS) entry which is preliminary data.</text>
</comment>
<gene>
    <name evidence="2" type="ORF">GBAR_LOCUS7938</name>
</gene>
<proteinExistence type="predicted"/>
<dbReference type="EMBL" id="CASHTH010001181">
    <property type="protein sequence ID" value="CAI8012385.1"/>
    <property type="molecule type" value="Genomic_DNA"/>
</dbReference>
<dbReference type="Proteomes" id="UP001174909">
    <property type="component" value="Unassembled WGS sequence"/>
</dbReference>
<keyword evidence="3" id="KW-1185">Reference proteome</keyword>
<evidence type="ECO:0000256" key="1">
    <source>
        <dbReference type="SAM" id="MobiDB-lite"/>
    </source>
</evidence>
<evidence type="ECO:0000313" key="3">
    <source>
        <dbReference type="Proteomes" id="UP001174909"/>
    </source>
</evidence>
<accession>A0AA35WF99</accession>
<protein>
    <submittedName>
        <fullName evidence="2">Uncharacterized protein</fullName>
    </submittedName>
</protein>
<organism evidence="2 3">
    <name type="scientific">Geodia barretti</name>
    <name type="common">Barrett's horny sponge</name>
    <dbReference type="NCBI Taxonomy" id="519541"/>
    <lineage>
        <taxon>Eukaryota</taxon>
        <taxon>Metazoa</taxon>
        <taxon>Porifera</taxon>
        <taxon>Demospongiae</taxon>
        <taxon>Heteroscleromorpha</taxon>
        <taxon>Tetractinellida</taxon>
        <taxon>Astrophorina</taxon>
        <taxon>Geodiidae</taxon>
        <taxon>Geodia</taxon>
    </lineage>
</organism>
<feature type="region of interest" description="Disordered" evidence="1">
    <location>
        <begin position="151"/>
        <end position="181"/>
    </location>
</feature>